<dbReference type="SUPFAM" id="SSF101936">
    <property type="entry name" value="DNA-binding pseudobarrel domain"/>
    <property type="match status" value="1"/>
</dbReference>
<evidence type="ECO:0000259" key="7">
    <source>
        <dbReference type="Pfam" id="PF02362"/>
    </source>
</evidence>
<dbReference type="Proteomes" id="UP000237000">
    <property type="component" value="Unassembled WGS sequence"/>
</dbReference>
<keyword evidence="3" id="KW-0238">DNA-binding</keyword>
<evidence type="ECO:0000256" key="1">
    <source>
        <dbReference type="ARBA" id="ARBA00004123"/>
    </source>
</evidence>
<evidence type="ECO:0000256" key="3">
    <source>
        <dbReference type="ARBA" id="ARBA00023125"/>
    </source>
</evidence>
<gene>
    <name evidence="8" type="ORF">TorRG33x02_014890</name>
</gene>
<dbReference type="Gene3D" id="2.40.330.10">
    <property type="entry name" value="DNA-binding pseudobarrel domain"/>
    <property type="match status" value="1"/>
</dbReference>
<dbReference type="OrthoDB" id="1869398at2759"/>
<protein>
    <submittedName>
        <fullName evidence="8">B3 DNA binding domain containing protein</fullName>
    </submittedName>
</protein>
<keyword evidence="5" id="KW-0539">Nucleus</keyword>
<comment type="subcellular location">
    <subcellularLocation>
        <location evidence="1">Nucleus</location>
    </subcellularLocation>
</comment>
<dbReference type="InParanoid" id="A0A2P5FXK4"/>
<keyword evidence="9" id="KW-1185">Reference proteome</keyword>
<evidence type="ECO:0000256" key="2">
    <source>
        <dbReference type="ARBA" id="ARBA00023015"/>
    </source>
</evidence>
<organism evidence="8 9">
    <name type="scientific">Trema orientale</name>
    <name type="common">Charcoal tree</name>
    <name type="synonym">Celtis orientalis</name>
    <dbReference type="NCBI Taxonomy" id="63057"/>
    <lineage>
        <taxon>Eukaryota</taxon>
        <taxon>Viridiplantae</taxon>
        <taxon>Streptophyta</taxon>
        <taxon>Embryophyta</taxon>
        <taxon>Tracheophyta</taxon>
        <taxon>Spermatophyta</taxon>
        <taxon>Magnoliopsida</taxon>
        <taxon>eudicotyledons</taxon>
        <taxon>Gunneridae</taxon>
        <taxon>Pentapetalae</taxon>
        <taxon>rosids</taxon>
        <taxon>fabids</taxon>
        <taxon>Rosales</taxon>
        <taxon>Cannabaceae</taxon>
        <taxon>Trema</taxon>
    </lineage>
</organism>
<feature type="domain" description="TF-B3" evidence="7">
    <location>
        <begin position="42"/>
        <end position="114"/>
    </location>
</feature>
<dbReference type="InterPro" id="IPR003340">
    <property type="entry name" value="B3_DNA-bd"/>
</dbReference>
<keyword evidence="2" id="KW-0805">Transcription regulation</keyword>
<evidence type="ECO:0000313" key="8">
    <source>
        <dbReference type="EMBL" id="POO02505.1"/>
    </source>
</evidence>
<reference evidence="9" key="1">
    <citation type="submission" date="2016-06" db="EMBL/GenBank/DDBJ databases">
        <title>Parallel loss of symbiosis genes in relatives of nitrogen-fixing non-legume Parasponia.</title>
        <authorList>
            <person name="Van Velzen R."/>
            <person name="Holmer R."/>
            <person name="Bu F."/>
            <person name="Rutten L."/>
            <person name="Van Zeijl A."/>
            <person name="Liu W."/>
            <person name="Santuari L."/>
            <person name="Cao Q."/>
            <person name="Sharma T."/>
            <person name="Shen D."/>
            <person name="Roswanjaya Y."/>
            <person name="Wardhani T."/>
            <person name="Kalhor M.S."/>
            <person name="Jansen J."/>
            <person name="Van den Hoogen J."/>
            <person name="Gungor B."/>
            <person name="Hartog M."/>
            <person name="Hontelez J."/>
            <person name="Verver J."/>
            <person name="Yang W.-C."/>
            <person name="Schijlen E."/>
            <person name="Repin R."/>
            <person name="Schilthuizen M."/>
            <person name="Schranz E."/>
            <person name="Heidstra R."/>
            <person name="Miyata K."/>
            <person name="Fedorova E."/>
            <person name="Kohlen W."/>
            <person name="Bisseling T."/>
            <person name="Smit S."/>
            <person name="Geurts R."/>
        </authorList>
    </citation>
    <scope>NUCLEOTIDE SEQUENCE [LARGE SCALE GENOMIC DNA]</scope>
    <source>
        <strain evidence="9">cv. RG33-2</strain>
    </source>
</reference>
<keyword evidence="6" id="KW-0812">Transmembrane</keyword>
<dbReference type="AlphaFoldDB" id="A0A2P5FXK4"/>
<evidence type="ECO:0000256" key="5">
    <source>
        <dbReference type="ARBA" id="ARBA00023242"/>
    </source>
</evidence>
<comment type="caution">
    <text evidence="8">The sequence shown here is derived from an EMBL/GenBank/DDBJ whole genome shotgun (WGS) entry which is preliminary data.</text>
</comment>
<keyword evidence="6" id="KW-0472">Membrane</keyword>
<feature type="non-terminal residue" evidence="8">
    <location>
        <position position="1"/>
    </location>
</feature>
<dbReference type="InterPro" id="IPR015300">
    <property type="entry name" value="DNA-bd_pseudobarrel_sf"/>
</dbReference>
<evidence type="ECO:0000256" key="6">
    <source>
        <dbReference type="SAM" id="Phobius"/>
    </source>
</evidence>
<keyword evidence="4" id="KW-0804">Transcription</keyword>
<dbReference type="EMBL" id="JXTC01000004">
    <property type="protein sequence ID" value="POO02505.1"/>
    <property type="molecule type" value="Genomic_DNA"/>
</dbReference>
<name>A0A2P5FXK4_TREOI</name>
<proteinExistence type="predicted"/>
<evidence type="ECO:0000313" key="9">
    <source>
        <dbReference type="Proteomes" id="UP000237000"/>
    </source>
</evidence>
<keyword evidence="6" id="KW-1133">Transmembrane helix</keyword>
<dbReference type="Pfam" id="PF02362">
    <property type="entry name" value="B3"/>
    <property type="match status" value="1"/>
</dbReference>
<sequence length="130" mass="14805">LVSFLVYDLLFTPNSNYISLIELEHVIFFLHLIISLVVLEQLVPLNFAMTYIKNQGDVVPSGPNGRYCSAEFKMKPPRIKNRGPKLYNGWQAFVKGKNLDVGDVCIFKLLDGTAILFEVSIVRFTEFAYL</sequence>
<feature type="transmembrane region" description="Helical" evidence="6">
    <location>
        <begin position="17"/>
        <end position="39"/>
    </location>
</feature>
<dbReference type="GO" id="GO:0003677">
    <property type="term" value="F:DNA binding"/>
    <property type="evidence" value="ECO:0007669"/>
    <property type="project" value="UniProtKB-KW"/>
</dbReference>
<accession>A0A2P5FXK4</accession>
<evidence type="ECO:0000256" key="4">
    <source>
        <dbReference type="ARBA" id="ARBA00023163"/>
    </source>
</evidence>
<dbReference type="GO" id="GO:0005634">
    <property type="term" value="C:nucleus"/>
    <property type="evidence" value="ECO:0007669"/>
    <property type="project" value="UniProtKB-SubCell"/>
</dbReference>
<dbReference type="CDD" id="cd10017">
    <property type="entry name" value="B3_DNA"/>
    <property type="match status" value="1"/>
</dbReference>